<evidence type="ECO:0000256" key="2">
    <source>
        <dbReference type="ARBA" id="ARBA00022448"/>
    </source>
</evidence>
<feature type="domain" description="ABC transporter" evidence="9">
    <location>
        <begin position="347"/>
        <end position="585"/>
    </location>
</feature>
<keyword evidence="10" id="KW-0378">Hydrolase</keyword>
<gene>
    <name evidence="10" type="ORF">BCR33DRAFT_562318</name>
</gene>
<name>A0A1Y2CSW3_9FUNG</name>
<dbReference type="GO" id="GO:0140359">
    <property type="term" value="F:ABC-type transporter activity"/>
    <property type="evidence" value="ECO:0007669"/>
    <property type="project" value="InterPro"/>
</dbReference>
<dbReference type="CDD" id="cd03213">
    <property type="entry name" value="ABCG_EPDR"/>
    <property type="match status" value="1"/>
</dbReference>
<comment type="caution">
    <text evidence="10">The sequence shown here is derived from an EMBL/GenBank/DDBJ whole genome shotgun (WGS) entry which is preliminary data.</text>
</comment>
<keyword evidence="11" id="KW-1185">Reference proteome</keyword>
<comment type="subcellular location">
    <subcellularLocation>
        <location evidence="1">Membrane</location>
        <topology evidence="1">Multi-pass membrane protein</topology>
    </subcellularLocation>
</comment>
<dbReference type="PANTHER" id="PTHR48041">
    <property type="entry name" value="ABC TRANSPORTER G FAMILY MEMBER 28"/>
    <property type="match status" value="1"/>
</dbReference>
<dbReference type="GO" id="GO:0016887">
    <property type="term" value="F:ATP hydrolysis activity"/>
    <property type="evidence" value="ECO:0007669"/>
    <property type="project" value="InterPro"/>
</dbReference>
<dbReference type="InterPro" id="IPR027417">
    <property type="entry name" value="P-loop_NTPase"/>
</dbReference>
<dbReference type="GO" id="GO:0016020">
    <property type="term" value="C:membrane"/>
    <property type="evidence" value="ECO:0007669"/>
    <property type="project" value="UniProtKB-SubCell"/>
</dbReference>
<dbReference type="EMBL" id="MCGO01000008">
    <property type="protein sequence ID" value="ORY50101.1"/>
    <property type="molecule type" value="Genomic_DNA"/>
</dbReference>
<evidence type="ECO:0000313" key="11">
    <source>
        <dbReference type="Proteomes" id="UP000193642"/>
    </source>
</evidence>
<sequence>MSVEVASIALRDIADVGNNPFSGWPVLGHNWTLGIKPKLKPGKGYGCFVAPDLPVGIPLTNGGTNCPPGFYCPFLIPNNSDTSPVLCPLNTYCTMVRLLGNRCMPQGMYEPMICWYGFYCPDPQTIIACPEGHHCISGVTAPKKCRMFSICPTGTIAEANYAYILLFLLIDFILFIYLMVLRSFDLVKQGLPALSVIPGFLTVMKYNRRQIRKRKHRSEHEQVVNIEPLTNYVHEGAESQYCEKVTATEDSTNNEPQRLSDSTYNMDISNGLTATKTKPPLVHIDESQLDIDYPDASDSEEQQESLSLKSTAELARLELCSMVSNVSPLLEAFHSAFNGLENLRMNLKFNDLRYSMGDKVILDSVSGEIKAGRMTAILGPSGAGKTTFINVLMGKVARTSGDLMINGIQAEMHTFRKIIGYVPQDDIMLRELTVKEVVQYSARTRLPRDWSSKKVDDLVDAILKVLNLEHIAHTFIGDELDRGISGGQRKRVNIAMELASAPLALILDEPTSGLDSTSALKVAKILRSISRVGLTVVSIIHQPRIEIFNTFDDVLMIVPGGKTAYFGPVKKAVLYFESFLGFQFDKGSNPADVIMDILSGRGKMKEKGPTLKPETIAMIWKESGINFISQKDKQTLFSDVHAVQSMKMIVLSRGASFLQQCWLSYQRSLTQQARTARALFLEILVGMIAGLI</sequence>
<evidence type="ECO:0000256" key="4">
    <source>
        <dbReference type="ARBA" id="ARBA00022741"/>
    </source>
</evidence>
<dbReference type="InterPro" id="IPR017871">
    <property type="entry name" value="ABC_transporter-like_CS"/>
</dbReference>
<evidence type="ECO:0000259" key="9">
    <source>
        <dbReference type="PROSITE" id="PS50893"/>
    </source>
</evidence>
<keyword evidence="2" id="KW-0813">Transport</keyword>
<dbReference type="FunFam" id="3.40.50.300:FF:000367">
    <property type="entry name" value="ABC transporter G family member 24"/>
    <property type="match status" value="1"/>
</dbReference>
<dbReference type="Proteomes" id="UP000193642">
    <property type="component" value="Unassembled WGS sequence"/>
</dbReference>
<dbReference type="Pfam" id="PF00005">
    <property type="entry name" value="ABC_tran"/>
    <property type="match status" value="1"/>
</dbReference>
<evidence type="ECO:0000256" key="5">
    <source>
        <dbReference type="ARBA" id="ARBA00022840"/>
    </source>
</evidence>
<evidence type="ECO:0000256" key="8">
    <source>
        <dbReference type="SAM" id="Phobius"/>
    </source>
</evidence>
<accession>A0A1Y2CSW3</accession>
<evidence type="ECO:0000313" key="10">
    <source>
        <dbReference type="EMBL" id="ORY50101.1"/>
    </source>
</evidence>
<dbReference type="SUPFAM" id="SSF52540">
    <property type="entry name" value="P-loop containing nucleoside triphosphate hydrolases"/>
    <property type="match status" value="1"/>
</dbReference>
<dbReference type="PROSITE" id="PS00211">
    <property type="entry name" value="ABC_TRANSPORTER_1"/>
    <property type="match status" value="1"/>
</dbReference>
<dbReference type="OrthoDB" id="66620at2759"/>
<keyword evidence="6 8" id="KW-1133">Transmembrane helix</keyword>
<keyword evidence="3 8" id="KW-0812">Transmembrane</keyword>
<dbReference type="PANTHER" id="PTHR48041:SF91">
    <property type="entry name" value="ABC TRANSPORTER G FAMILY MEMBER 28"/>
    <property type="match status" value="1"/>
</dbReference>
<proteinExistence type="predicted"/>
<dbReference type="GO" id="GO:0005524">
    <property type="term" value="F:ATP binding"/>
    <property type="evidence" value="ECO:0007669"/>
    <property type="project" value="UniProtKB-KW"/>
</dbReference>
<keyword evidence="7 8" id="KW-0472">Membrane</keyword>
<dbReference type="InterPro" id="IPR003439">
    <property type="entry name" value="ABC_transporter-like_ATP-bd"/>
</dbReference>
<keyword evidence="5" id="KW-0067">ATP-binding</keyword>
<evidence type="ECO:0000256" key="1">
    <source>
        <dbReference type="ARBA" id="ARBA00004141"/>
    </source>
</evidence>
<feature type="non-terminal residue" evidence="10">
    <location>
        <position position="692"/>
    </location>
</feature>
<dbReference type="InterPro" id="IPR050352">
    <property type="entry name" value="ABCG_transporters"/>
</dbReference>
<keyword evidence="4" id="KW-0547">Nucleotide-binding</keyword>
<dbReference type="STRING" id="329046.A0A1Y2CSW3"/>
<dbReference type="AlphaFoldDB" id="A0A1Y2CSW3"/>
<dbReference type="InterPro" id="IPR003593">
    <property type="entry name" value="AAA+_ATPase"/>
</dbReference>
<feature type="transmembrane region" description="Helical" evidence="8">
    <location>
        <begin position="161"/>
        <end position="180"/>
    </location>
</feature>
<dbReference type="SMART" id="SM00382">
    <property type="entry name" value="AAA"/>
    <property type="match status" value="1"/>
</dbReference>
<evidence type="ECO:0000256" key="7">
    <source>
        <dbReference type="ARBA" id="ARBA00023136"/>
    </source>
</evidence>
<dbReference type="Gene3D" id="3.40.50.300">
    <property type="entry name" value="P-loop containing nucleotide triphosphate hydrolases"/>
    <property type="match status" value="1"/>
</dbReference>
<organism evidence="10 11">
    <name type="scientific">Rhizoclosmatium globosum</name>
    <dbReference type="NCBI Taxonomy" id="329046"/>
    <lineage>
        <taxon>Eukaryota</taxon>
        <taxon>Fungi</taxon>
        <taxon>Fungi incertae sedis</taxon>
        <taxon>Chytridiomycota</taxon>
        <taxon>Chytridiomycota incertae sedis</taxon>
        <taxon>Chytridiomycetes</taxon>
        <taxon>Chytridiales</taxon>
        <taxon>Chytriomycetaceae</taxon>
        <taxon>Rhizoclosmatium</taxon>
    </lineage>
</organism>
<protein>
    <submittedName>
        <fullName evidence="10">p-loop containing nucleoside triphosphate hydrolase protein</fullName>
    </submittedName>
</protein>
<dbReference type="Pfam" id="PF19055">
    <property type="entry name" value="ABC2_membrane_7"/>
    <property type="match status" value="1"/>
</dbReference>
<reference evidence="10 11" key="1">
    <citation type="submission" date="2016-07" db="EMBL/GenBank/DDBJ databases">
        <title>Pervasive Adenine N6-methylation of Active Genes in Fungi.</title>
        <authorList>
            <consortium name="DOE Joint Genome Institute"/>
            <person name="Mondo S.J."/>
            <person name="Dannebaum R.O."/>
            <person name="Kuo R.C."/>
            <person name="Labutti K."/>
            <person name="Haridas S."/>
            <person name="Kuo A."/>
            <person name="Salamov A."/>
            <person name="Ahrendt S.R."/>
            <person name="Lipzen A."/>
            <person name="Sullivan W."/>
            <person name="Andreopoulos W.B."/>
            <person name="Clum A."/>
            <person name="Lindquist E."/>
            <person name="Daum C."/>
            <person name="Ramamoorthy G.K."/>
            <person name="Gryganskyi A."/>
            <person name="Culley D."/>
            <person name="Magnuson J.K."/>
            <person name="James T.Y."/>
            <person name="O'Malley M.A."/>
            <person name="Stajich J.E."/>
            <person name="Spatafora J.W."/>
            <person name="Visel A."/>
            <person name="Grigoriev I.V."/>
        </authorList>
    </citation>
    <scope>NUCLEOTIDE SEQUENCE [LARGE SCALE GENOMIC DNA]</scope>
    <source>
        <strain evidence="10 11">JEL800</strain>
    </source>
</reference>
<dbReference type="InterPro" id="IPR043926">
    <property type="entry name" value="ABCG_dom"/>
</dbReference>
<evidence type="ECO:0000256" key="6">
    <source>
        <dbReference type="ARBA" id="ARBA00022989"/>
    </source>
</evidence>
<dbReference type="PROSITE" id="PS50893">
    <property type="entry name" value="ABC_TRANSPORTER_2"/>
    <property type="match status" value="1"/>
</dbReference>
<evidence type="ECO:0000256" key="3">
    <source>
        <dbReference type="ARBA" id="ARBA00022692"/>
    </source>
</evidence>